<evidence type="ECO:0000256" key="1">
    <source>
        <dbReference type="SAM" id="MobiDB-lite"/>
    </source>
</evidence>
<dbReference type="EMBL" id="JAVDRP010000047">
    <property type="protein sequence ID" value="MDR6413273.1"/>
    <property type="molecule type" value="Genomic_DNA"/>
</dbReference>
<accession>A0ABU1M2M0</accession>
<comment type="caution">
    <text evidence="2">The sequence shown here is derived from an EMBL/GenBank/DDBJ whole genome shotgun (WGS) entry which is preliminary data.</text>
</comment>
<proteinExistence type="predicted"/>
<evidence type="ECO:0000313" key="3">
    <source>
        <dbReference type="Proteomes" id="UP001264340"/>
    </source>
</evidence>
<name>A0ABU1M2M0_9BURK</name>
<keyword evidence="3" id="KW-1185">Reference proteome</keyword>
<feature type="region of interest" description="Disordered" evidence="1">
    <location>
        <begin position="1"/>
        <end position="32"/>
    </location>
</feature>
<sequence length="66" mass="6999">MTASSDAASSPGATVQQLTHRSETGAAYRVGERPIVTDPMEAAGEHVEQVAGLQRHRLVARAPFAR</sequence>
<protein>
    <submittedName>
        <fullName evidence="2">Uncharacterized protein</fullName>
    </submittedName>
</protein>
<evidence type="ECO:0000313" key="2">
    <source>
        <dbReference type="EMBL" id="MDR6413273.1"/>
    </source>
</evidence>
<reference evidence="2 3" key="1">
    <citation type="submission" date="2023-07" db="EMBL/GenBank/DDBJ databases">
        <title>Sorghum-associated microbial communities from plants grown in Nebraska, USA.</title>
        <authorList>
            <person name="Schachtman D."/>
        </authorList>
    </citation>
    <scope>NUCLEOTIDE SEQUENCE [LARGE SCALE GENOMIC DNA]</scope>
    <source>
        <strain evidence="2 3">DS1316</strain>
    </source>
</reference>
<organism evidence="2 3">
    <name type="scientific">Paraburkholderia terricola</name>
    <dbReference type="NCBI Taxonomy" id="169427"/>
    <lineage>
        <taxon>Bacteria</taxon>
        <taxon>Pseudomonadati</taxon>
        <taxon>Pseudomonadota</taxon>
        <taxon>Betaproteobacteria</taxon>
        <taxon>Burkholderiales</taxon>
        <taxon>Burkholderiaceae</taxon>
        <taxon>Paraburkholderia</taxon>
    </lineage>
</organism>
<feature type="compositionally biased region" description="Polar residues" evidence="1">
    <location>
        <begin position="1"/>
        <end position="19"/>
    </location>
</feature>
<dbReference type="Proteomes" id="UP001264340">
    <property type="component" value="Unassembled WGS sequence"/>
</dbReference>
<gene>
    <name evidence="2" type="ORF">J2804_006715</name>
</gene>